<dbReference type="AlphaFoldDB" id="A0A024TXL3"/>
<dbReference type="RefSeq" id="XP_008872960.1">
    <property type="nucleotide sequence ID" value="XM_008874738.1"/>
</dbReference>
<dbReference type="VEuPathDB" id="FungiDB:H310_08830"/>
<organism evidence="1">
    <name type="scientific">Aphanomyces invadans</name>
    <dbReference type="NCBI Taxonomy" id="157072"/>
    <lineage>
        <taxon>Eukaryota</taxon>
        <taxon>Sar</taxon>
        <taxon>Stramenopiles</taxon>
        <taxon>Oomycota</taxon>
        <taxon>Saprolegniomycetes</taxon>
        <taxon>Saprolegniales</taxon>
        <taxon>Verrucalvaceae</taxon>
        <taxon>Aphanomyces</taxon>
    </lineage>
</organism>
<proteinExistence type="predicted"/>
<accession>A0A024TXL3</accession>
<evidence type="ECO:0000313" key="1">
    <source>
        <dbReference type="EMBL" id="ETV98763.1"/>
    </source>
</evidence>
<evidence type="ECO:0008006" key="2">
    <source>
        <dbReference type="Google" id="ProtNLM"/>
    </source>
</evidence>
<sequence length="128" mass="14527">MVYLREMFVLEFYIANKTHEASALRAVQRFLQRLGYKRGKKKGCTSYHLSTKNALLHDEQALGAKVHCMDNKLLGLDILTGGKFGKLLSEMDQLQVTNALIVMDNAIFHKGCPADTPSSRMRKKRLQD</sequence>
<gene>
    <name evidence="1" type="ORF">H310_08830</name>
</gene>
<dbReference type="GeneID" id="20085880"/>
<dbReference type="EMBL" id="KI913969">
    <property type="protein sequence ID" value="ETV98763.1"/>
    <property type="molecule type" value="Genomic_DNA"/>
</dbReference>
<protein>
    <recommendedName>
        <fullName evidence="2">Tc1-like transposase DDE domain-containing protein</fullName>
    </recommendedName>
</protein>
<name>A0A024TXL3_9STRA</name>
<reference evidence="1" key="1">
    <citation type="submission" date="2013-12" db="EMBL/GenBank/DDBJ databases">
        <title>The Genome Sequence of Aphanomyces invadans NJM9701.</title>
        <authorList>
            <consortium name="The Broad Institute Genomics Platform"/>
            <person name="Russ C."/>
            <person name="Tyler B."/>
            <person name="van West P."/>
            <person name="Dieguez-Uribeondo J."/>
            <person name="Young S.K."/>
            <person name="Zeng Q."/>
            <person name="Gargeya S."/>
            <person name="Fitzgerald M."/>
            <person name="Abouelleil A."/>
            <person name="Alvarado L."/>
            <person name="Chapman S.B."/>
            <person name="Gainer-Dewar J."/>
            <person name="Goldberg J."/>
            <person name="Griggs A."/>
            <person name="Gujja S."/>
            <person name="Hansen M."/>
            <person name="Howarth C."/>
            <person name="Imamovic A."/>
            <person name="Ireland A."/>
            <person name="Larimer J."/>
            <person name="McCowan C."/>
            <person name="Murphy C."/>
            <person name="Pearson M."/>
            <person name="Poon T.W."/>
            <person name="Priest M."/>
            <person name="Roberts A."/>
            <person name="Saif S."/>
            <person name="Shea T."/>
            <person name="Sykes S."/>
            <person name="Wortman J."/>
            <person name="Nusbaum C."/>
            <person name="Birren B."/>
        </authorList>
    </citation>
    <scope>NUCLEOTIDE SEQUENCE [LARGE SCALE GENOMIC DNA]</scope>
    <source>
        <strain evidence="1">NJM9701</strain>
    </source>
</reference>